<name>A0A9D7E6C2_9PROT</name>
<dbReference type="Pfam" id="PF13374">
    <property type="entry name" value="TPR_10"/>
    <property type="match status" value="4"/>
</dbReference>
<dbReference type="EMBL" id="JADJEV010000004">
    <property type="protein sequence ID" value="MBK6974541.1"/>
    <property type="molecule type" value="Genomic_DNA"/>
</dbReference>
<gene>
    <name evidence="1" type="ORF">IPH26_16890</name>
</gene>
<dbReference type="SMART" id="SM00028">
    <property type="entry name" value="TPR"/>
    <property type="match status" value="6"/>
</dbReference>
<dbReference type="Proteomes" id="UP000807785">
    <property type="component" value="Unassembled WGS sequence"/>
</dbReference>
<proteinExistence type="predicted"/>
<dbReference type="Gene3D" id="1.25.40.10">
    <property type="entry name" value="Tetratricopeptide repeat domain"/>
    <property type="match status" value="3"/>
</dbReference>
<dbReference type="PANTHER" id="PTHR19959:SF119">
    <property type="entry name" value="FUNGAL LIPASE-LIKE DOMAIN-CONTAINING PROTEIN"/>
    <property type="match status" value="1"/>
</dbReference>
<dbReference type="PANTHER" id="PTHR19959">
    <property type="entry name" value="KINESIN LIGHT CHAIN"/>
    <property type="match status" value="1"/>
</dbReference>
<sequence length="570" mass="64633">MSSHRLDLREIIVEALVDHFPQCAHDVVAVATETTEHLSRLAETAFLRLESAVKGQVAGLLRSQLQEESVRLAELHVLVTGFLVEKWRQRKEKKPLNSSDLAEYAKVLGNHAVALGRSGRTDQALVCEREVRNSFEGLVRKDRRRHEPDYATSLSNYAAYLSEVGQSDEALEHAKQALEIRRRLAQTRPDRYEPDYAGSLSNYANGLSAVGQSDEALEHAKQALEHAKQALEIYRRLAQARPDRYEPDYATSLNNYAACLSAVGQSDEALEHAKQALEIYRRLAQARPDRYEPDYATSLNNYANRLSEVGQSDEALEHAKQALEIYRRLAQARPDRYEPDYATSLSNYAAYLSAVGQSDEALEHAKQALEIRRRLAQARPDRYEPDYAGSLSNYANGLSAVGQSDEALEHAKQALEIRRRLAQARPDRFEDTRLSASCLMHFLSWLCDRHATDSPLPDPNAIPETIRPRRRPVLVLYTAFVQGCLAADEASRAKAFEQVHLAWDILPLADRSAVRDCWLCAAAWCETLVPEMLAQVDWQAEWRSFKTQRHGRVPHWMVEVARRLSFRWPS</sequence>
<protein>
    <submittedName>
        <fullName evidence="1">Tetratricopeptide repeat protein</fullName>
    </submittedName>
</protein>
<comment type="caution">
    <text evidence="1">The sequence shown here is derived from an EMBL/GenBank/DDBJ whole genome shotgun (WGS) entry which is preliminary data.</text>
</comment>
<evidence type="ECO:0000313" key="2">
    <source>
        <dbReference type="Proteomes" id="UP000807785"/>
    </source>
</evidence>
<dbReference type="Pfam" id="PF13424">
    <property type="entry name" value="TPR_12"/>
    <property type="match status" value="1"/>
</dbReference>
<organism evidence="1 2">
    <name type="scientific">Candidatus Methylophosphatis roskildensis</name>
    <dbReference type="NCBI Taxonomy" id="2899263"/>
    <lineage>
        <taxon>Bacteria</taxon>
        <taxon>Pseudomonadati</taxon>
        <taxon>Pseudomonadota</taxon>
        <taxon>Betaproteobacteria</taxon>
        <taxon>Nitrosomonadales</taxon>
        <taxon>Sterolibacteriaceae</taxon>
        <taxon>Candidatus Methylophosphatis</taxon>
    </lineage>
</organism>
<dbReference type="AlphaFoldDB" id="A0A9D7E6C2"/>
<dbReference type="InterPro" id="IPR011990">
    <property type="entry name" value="TPR-like_helical_dom_sf"/>
</dbReference>
<dbReference type="InterPro" id="IPR019734">
    <property type="entry name" value="TPR_rpt"/>
</dbReference>
<evidence type="ECO:0000313" key="1">
    <source>
        <dbReference type="EMBL" id="MBK6974541.1"/>
    </source>
</evidence>
<reference evidence="1" key="1">
    <citation type="submission" date="2020-10" db="EMBL/GenBank/DDBJ databases">
        <title>Connecting structure to function with the recovery of over 1000 high-quality activated sludge metagenome-assembled genomes encoding full-length rRNA genes using long-read sequencing.</title>
        <authorList>
            <person name="Singleton C.M."/>
            <person name="Petriglieri F."/>
            <person name="Kristensen J.M."/>
            <person name="Kirkegaard R.H."/>
            <person name="Michaelsen T.Y."/>
            <person name="Andersen M.H."/>
            <person name="Karst S.M."/>
            <person name="Dueholm M.S."/>
            <person name="Nielsen P.H."/>
            <person name="Albertsen M."/>
        </authorList>
    </citation>
    <scope>NUCLEOTIDE SEQUENCE</scope>
    <source>
        <strain evidence="1">Bjer_18-Q3-R1-45_BAT3C.347</strain>
    </source>
</reference>
<dbReference type="SUPFAM" id="SSF48452">
    <property type="entry name" value="TPR-like"/>
    <property type="match status" value="2"/>
</dbReference>
<accession>A0A9D7E6C2</accession>